<name>A0A6V6YQC4_9FLAO</name>
<dbReference type="Proteomes" id="UP000530060">
    <property type="component" value="Unassembled WGS sequence"/>
</dbReference>
<proteinExistence type="predicted"/>
<organism evidence="1 2">
    <name type="scientific">Flavobacterium salmonis</name>
    <dbReference type="NCBI Taxonomy" id="2654844"/>
    <lineage>
        <taxon>Bacteria</taxon>
        <taxon>Pseudomonadati</taxon>
        <taxon>Bacteroidota</taxon>
        <taxon>Flavobacteriia</taxon>
        <taxon>Flavobacteriales</taxon>
        <taxon>Flavobacteriaceae</taxon>
        <taxon>Flavobacterium</taxon>
    </lineage>
</organism>
<gene>
    <name evidence="1" type="ORF">FLAT13_00748</name>
</gene>
<evidence type="ECO:0000313" key="2">
    <source>
        <dbReference type="Proteomes" id="UP000530060"/>
    </source>
</evidence>
<reference evidence="1 2" key="1">
    <citation type="submission" date="2020-06" db="EMBL/GenBank/DDBJ databases">
        <authorList>
            <person name="Criscuolo A."/>
        </authorList>
    </citation>
    <scope>NUCLEOTIDE SEQUENCE [LARGE SCALE GENOMIC DNA]</scope>
    <source>
        <strain evidence="2">CIP 111411</strain>
    </source>
</reference>
<dbReference type="EMBL" id="CAIJDP010000057">
    <property type="protein sequence ID" value="CAD0001685.1"/>
    <property type="molecule type" value="Genomic_DNA"/>
</dbReference>
<dbReference type="RefSeq" id="WP_180907964.1">
    <property type="nucleotide sequence ID" value="NZ_CAIJDP010000057.1"/>
</dbReference>
<keyword evidence="2" id="KW-1185">Reference proteome</keyword>
<comment type="caution">
    <text evidence="1">The sequence shown here is derived from an EMBL/GenBank/DDBJ whole genome shotgun (WGS) entry which is preliminary data.</text>
</comment>
<sequence length="95" mass="10951">MYLAQTSTLQTQAPFYVNILQDIISSKNLQNKADIDTAITEAREIAKGEKNIFAIDNNHYFLVTTLISKYKEKLLAFQDNSFENDTYNEILELLK</sequence>
<protein>
    <submittedName>
        <fullName evidence="1">Uncharacterized protein</fullName>
    </submittedName>
</protein>
<dbReference type="AlphaFoldDB" id="A0A6V6YQC4"/>
<evidence type="ECO:0000313" key="1">
    <source>
        <dbReference type="EMBL" id="CAD0001685.1"/>
    </source>
</evidence>
<accession>A0A6V6YQC4</accession>